<accession>A0A4R1Q4K5</accession>
<feature type="domain" description="GRAM" evidence="1">
    <location>
        <begin position="3"/>
        <end position="85"/>
    </location>
</feature>
<proteinExistence type="predicted"/>
<organism evidence="2 3">
    <name type="scientific">Anaerospora hongkongensis</name>
    <dbReference type="NCBI Taxonomy" id="244830"/>
    <lineage>
        <taxon>Bacteria</taxon>
        <taxon>Bacillati</taxon>
        <taxon>Bacillota</taxon>
        <taxon>Negativicutes</taxon>
        <taxon>Selenomonadales</taxon>
        <taxon>Sporomusaceae</taxon>
        <taxon>Anaerospora</taxon>
    </lineage>
</organism>
<sequence length="108" mass="12607">MYSFPLQDKEQIVKKGHASMSVEGNAFSGALYLTNERLVFVGYLLNLNRKYLEEVPLEHISELKKEKTFYFIPNAFTVVSIRNRVLKIIIAKRDEWLNAISRQARQTE</sequence>
<evidence type="ECO:0000313" key="3">
    <source>
        <dbReference type="Proteomes" id="UP000295063"/>
    </source>
</evidence>
<dbReference type="OrthoDB" id="1685058at2"/>
<gene>
    <name evidence="2" type="ORF">EV210_11018</name>
</gene>
<name>A0A4R1Q4K5_9FIRM</name>
<dbReference type="Gene3D" id="2.30.29.30">
    <property type="entry name" value="Pleckstrin-homology domain (PH domain)/Phosphotyrosine-binding domain (PTB)"/>
    <property type="match status" value="1"/>
</dbReference>
<dbReference type="EMBL" id="SLUI01000010">
    <property type="protein sequence ID" value="TCL35778.1"/>
    <property type="molecule type" value="Genomic_DNA"/>
</dbReference>
<dbReference type="InterPro" id="IPR011993">
    <property type="entry name" value="PH-like_dom_sf"/>
</dbReference>
<dbReference type="AlphaFoldDB" id="A0A4R1Q4K5"/>
<dbReference type="Proteomes" id="UP000295063">
    <property type="component" value="Unassembled WGS sequence"/>
</dbReference>
<evidence type="ECO:0000313" key="2">
    <source>
        <dbReference type="EMBL" id="TCL35778.1"/>
    </source>
</evidence>
<dbReference type="Pfam" id="PF02893">
    <property type="entry name" value="GRAM"/>
    <property type="match status" value="1"/>
</dbReference>
<dbReference type="SUPFAM" id="SSF50729">
    <property type="entry name" value="PH domain-like"/>
    <property type="match status" value="1"/>
</dbReference>
<dbReference type="RefSeq" id="WP_132082090.1">
    <property type="nucleotide sequence ID" value="NZ_DAIMLW010000056.1"/>
</dbReference>
<comment type="caution">
    <text evidence="2">The sequence shown here is derived from an EMBL/GenBank/DDBJ whole genome shotgun (WGS) entry which is preliminary data.</text>
</comment>
<evidence type="ECO:0000259" key="1">
    <source>
        <dbReference type="Pfam" id="PF02893"/>
    </source>
</evidence>
<dbReference type="InterPro" id="IPR004182">
    <property type="entry name" value="GRAM"/>
</dbReference>
<reference evidence="2 3" key="1">
    <citation type="submission" date="2019-03" db="EMBL/GenBank/DDBJ databases">
        <title>Genomic Encyclopedia of Type Strains, Phase IV (KMG-IV): sequencing the most valuable type-strain genomes for metagenomic binning, comparative biology and taxonomic classification.</title>
        <authorList>
            <person name="Goeker M."/>
        </authorList>
    </citation>
    <scope>NUCLEOTIDE SEQUENCE [LARGE SCALE GENOMIC DNA]</scope>
    <source>
        <strain evidence="2 3">DSM 15969</strain>
    </source>
</reference>
<keyword evidence="3" id="KW-1185">Reference proteome</keyword>
<protein>
    <submittedName>
        <fullName evidence="2">GRAM domain-containing protein</fullName>
    </submittedName>
</protein>